<dbReference type="Proteomes" id="UP000018439">
    <property type="component" value="Chromosome"/>
</dbReference>
<dbReference type="PROSITE" id="PS00614">
    <property type="entry name" value="IGPS"/>
    <property type="match status" value="1"/>
</dbReference>
<dbReference type="STRING" id="679937.Bcop_1812"/>
<dbReference type="InterPro" id="IPR013798">
    <property type="entry name" value="Indole-3-glycerol_P_synth_dom"/>
</dbReference>
<evidence type="ECO:0000313" key="10">
    <source>
        <dbReference type="EMBL" id="EGJ72000.1"/>
    </source>
</evidence>
<dbReference type="GO" id="GO:0004640">
    <property type="term" value="F:phosphoribosylanthranilate isomerase activity"/>
    <property type="evidence" value="ECO:0007669"/>
    <property type="project" value="TreeGrafter"/>
</dbReference>
<dbReference type="Gene3D" id="3.20.20.70">
    <property type="entry name" value="Aldolase class I"/>
    <property type="match status" value="1"/>
</dbReference>
<evidence type="ECO:0000256" key="8">
    <source>
        <dbReference type="ARBA" id="ARBA00023239"/>
    </source>
</evidence>
<evidence type="ECO:0000256" key="3">
    <source>
        <dbReference type="ARBA" id="ARBA00012362"/>
    </source>
</evidence>
<keyword evidence="5" id="KW-0210">Decarboxylase</keyword>
<accession>F3ZRR1</accession>
<organism evidence="10 11">
    <name type="scientific">Bacteroides coprosuis DSM 18011</name>
    <dbReference type="NCBI Taxonomy" id="679937"/>
    <lineage>
        <taxon>Bacteria</taxon>
        <taxon>Pseudomonadati</taxon>
        <taxon>Bacteroidota</taxon>
        <taxon>Bacteroidia</taxon>
        <taxon>Bacteroidales</taxon>
        <taxon>Bacteroidaceae</taxon>
        <taxon>Bacteroides</taxon>
    </lineage>
</organism>
<dbReference type="CDD" id="cd00331">
    <property type="entry name" value="IGPS"/>
    <property type="match status" value="1"/>
</dbReference>
<reference evidence="10 11" key="1">
    <citation type="journal article" date="2011" name="Stand. Genomic Sci.">
        <title>Non-contiguous finished genome sequence of Bacteroides coprosuis type strain (PC139).</title>
        <authorList>
            <person name="Land M."/>
            <person name="Held B."/>
            <person name="Gronow S."/>
            <person name="Abt B."/>
            <person name="Lucas S."/>
            <person name="Del Rio T.G."/>
            <person name="Nolan M."/>
            <person name="Tice H."/>
            <person name="Cheng J.F."/>
            <person name="Pitluck S."/>
            <person name="Liolios K."/>
            <person name="Pagani I."/>
            <person name="Ivanova N."/>
            <person name="Mavromatis K."/>
            <person name="Mikhailova N."/>
            <person name="Pati A."/>
            <person name="Tapia R."/>
            <person name="Han C."/>
            <person name="Goodwin L."/>
            <person name="Chen A."/>
            <person name="Palaniappan K."/>
            <person name="Hauser L."/>
            <person name="Brambilla E.M."/>
            <person name="Rohde M."/>
            <person name="Goker M."/>
            <person name="Detter J.C."/>
            <person name="Woyke T."/>
            <person name="Bristow J."/>
            <person name="Eisen J.A."/>
            <person name="Markowitz V."/>
            <person name="Hugenholtz P."/>
            <person name="Kyrpides N.C."/>
            <person name="Klenk H.P."/>
            <person name="Lapidus A."/>
        </authorList>
    </citation>
    <scope>NUCLEOTIDE SEQUENCE</scope>
    <source>
        <strain evidence="10 11">DSM 18011</strain>
    </source>
</reference>
<dbReference type="PANTHER" id="PTHR22854:SF2">
    <property type="entry name" value="INDOLE-3-GLYCEROL-PHOSPHATE SYNTHASE"/>
    <property type="match status" value="1"/>
</dbReference>
<protein>
    <recommendedName>
        <fullName evidence="3">indole-3-glycerol-phosphate synthase</fullName>
        <ecNumber evidence="3">4.1.1.48</ecNumber>
    </recommendedName>
</protein>
<keyword evidence="8 10" id="KW-0456">Lyase</keyword>
<evidence type="ECO:0000313" key="11">
    <source>
        <dbReference type="Proteomes" id="UP000018439"/>
    </source>
</evidence>
<dbReference type="SUPFAM" id="SSF51366">
    <property type="entry name" value="Ribulose-phoshate binding barrel"/>
    <property type="match status" value="1"/>
</dbReference>
<dbReference type="InterPro" id="IPR011060">
    <property type="entry name" value="RibuloseP-bd_barrel"/>
</dbReference>
<evidence type="ECO:0000256" key="4">
    <source>
        <dbReference type="ARBA" id="ARBA00022605"/>
    </source>
</evidence>
<dbReference type="InterPro" id="IPR045186">
    <property type="entry name" value="Indole-3-glycerol_P_synth"/>
</dbReference>
<evidence type="ECO:0000256" key="2">
    <source>
        <dbReference type="ARBA" id="ARBA00004696"/>
    </source>
</evidence>
<dbReference type="Pfam" id="PF00218">
    <property type="entry name" value="IGPS"/>
    <property type="match status" value="1"/>
</dbReference>
<comment type="pathway">
    <text evidence="2">Amino-acid biosynthesis; L-tryptophan biosynthesis; L-tryptophan from chorismate: step 4/5.</text>
</comment>
<keyword evidence="7" id="KW-0057">Aromatic amino acid biosynthesis</keyword>
<keyword evidence="11" id="KW-1185">Reference proteome</keyword>
<dbReference type="eggNOG" id="COG0134">
    <property type="taxonomic scope" value="Bacteria"/>
</dbReference>
<dbReference type="AlphaFoldDB" id="F3ZRR1"/>
<dbReference type="NCBIfam" id="NF001377">
    <property type="entry name" value="PRK00278.2-4"/>
    <property type="match status" value="1"/>
</dbReference>
<keyword evidence="6" id="KW-0822">Tryptophan biosynthesis</keyword>
<name>F3ZRR1_9BACE</name>
<dbReference type="EC" id="4.1.1.48" evidence="3"/>
<dbReference type="GO" id="GO:0000162">
    <property type="term" value="P:L-tryptophan biosynthetic process"/>
    <property type="evidence" value="ECO:0007669"/>
    <property type="project" value="UniProtKB-UniPathway"/>
</dbReference>
<dbReference type="EMBL" id="CM001167">
    <property type="protein sequence ID" value="EGJ72000.1"/>
    <property type="molecule type" value="Genomic_DNA"/>
</dbReference>
<gene>
    <name evidence="10" type="ORF">Bcop_1812</name>
</gene>
<dbReference type="PANTHER" id="PTHR22854">
    <property type="entry name" value="TRYPTOPHAN BIOSYNTHESIS PROTEIN"/>
    <property type="match status" value="1"/>
</dbReference>
<dbReference type="OrthoDB" id="9804217at2"/>
<evidence type="ECO:0000256" key="1">
    <source>
        <dbReference type="ARBA" id="ARBA00001633"/>
    </source>
</evidence>
<dbReference type="HOGENOM" id="CLU_034247_2_0_10"/>
<comment type="catalytic activity">
    <reaction evidence="1">
        <text>1-(2-carboxyphenylamino)-1-deoxy-D-ribulose 5-phosphate + H(+) = (1S,2R)-1-C-(indol-3-yl)glycerol 3-phosphate + CO2 + H2O</text>
        <dbReference type="Rhea" id="RHEA:23476"/>
        <dbReference type="ChEBI" id="CHEBI:15377"/>
        <dbReference type="ChEBI" id="CHEBI:15378"/>
        <dbReference type="ChEBI" id="CHEBI:16526"/>
        <dbReference type="ChEBI" id="CHEBI:58613"/>
        <dbReference type="ChEBI" id="CHEBI:58866"/>
        <dbReference type="EC" id="4.1.1.48"/>
    </reaction>
</comment>
<evidence type="ECO:0000259" key="9">
    <source>
        <dbReference type="Pfam" id="PF00218"/>
    </source>
</evidence>
<dbReference type="FunFam" id="3.20.20.70:FF:000024">
    <property type="entry name" value="Indole-3-glycerol phosphate synthase"/>
    <property type="match status" value="1"/>
</dbReference>
<sequence length="260" mass="29122">MDNILTQILVEKQKTVAMQKEVVPVATLEKDISIHGHQGRLKAALQQSSLGIIAEFKRKSPSLGWIQKEARIDEIIPRYKSMGVSALSILTDTPFFGGKPSDLLQARELTDLPILRKDFIIDEYQVLETSAWGADAILLIAAALPLDKLKNLARLAKELGLNTLLEVHHEAELEYIHENIDVVGINNRNLSTFHTDIQTSLNLVSQLPPEMVKISESGIQSVEMLMNLREKGFQGFLMGEALMKELIPTQKWISLNHIEV</sequence>
<evidence type="ECO:0000256" key="7">
    <source>
        <dbReference type="ARBA" id="ARBA00023141"/>
    </source>
</evidence>
<proteinExistence type="predicted"/>
<dbReference type="InterPro" id="IPR013785">
    <property type="entry name" value="Aldolase_TIM"/>
</dbReference>
<evidence type="ECO:0000256" key="6">
    <source>
        <dbReference type="ARBA" id="ARBA00022822"/>
    </source>
</evidence>
<evidence type="ECO:0000256" key="5">
    <source>
        <dbReference type="ARBA" id="ARBA00022793"/>
    </source>
</evidence>
<dbReference type="GO" id="GO:0004425">
    <property type="term" value="F:indole-3-glycerol-phosphate synthase activity"/>
    <property type="evidence" value="ECO:0007669"/>
    <property type="project" value="UniProtKB-EC"/>
</dbReference>
<keyword evidence="4" id="KW-0028">Amino-acid biosynthesis</keyword>
<dbReference type="InterPro" id="IPR001468">
    <property type="entry name" value="Indole-3-GlycerolPSynthase_CS"/>
</dbReference>
<dbReference type="UniPathway" id="UPA00035">
    <property type="reaction ID" value="UER00043"/>
</dbReference>
<feature type="domain" description="Indole-3-glycerol phosphate synthase" evidence="9">
    <location>
        <begin position="5"/>
        <end position="245"/>
    </location>
</feature>